<evidence type="ECO:0000313" key="6">
    <source>
        <dbReference type="EMBL" id="TCK72713.1"/>
    </source>
</evidence>
<evidence type="ECO:0000313" key="7">
    <source>
        <dbReference type="Proteomes" id="UP000295210"/>
    </source>
</evidence>
<dbReference type="Proteomes" id="UP000295210">
    <property type="component" value="Unassembled WGS sequence"/>
</dbReference>
<dbReference type="InterPro" id="IPR005471">
    <property type="entry name" value="Tscrpt_reg_IclR_N"/>
</dbReference>
<accession>A0A4R1L6Q1</accession>
<dbReference type="Gene3D" id="3.30.450.40">
    <property type="match status" value="1"/>
</dbReference>
<dbReference type="PANTHER" id="PTHR30136:SF7">
    <property type="entry name" value="HTH-TYPE TRANSCRIPTIONAL REGULATOR KDGR-RELATED"/>
    <property type="match status" value="1"/>
</dbReference>
<dbReference type="PROSITE" id="PS51078">
    <property type="entry name" value="ICLR_ED"/>
    <property type="match status" value="1"/>
</dbReference>
<protein>
    <submittedName>
        <fullName evidence="6">IclR family transcriptional regulator</fullName>
    </submittedName>
</protein>
<dbReference type="AlphaFoldDB" id="A0A4R1L6Q1"/>
<dbReference type="InterPro" id="IPR036388">
    <property type="entry name" value="WH-like_DNA-bd_sf"/>
</dbReference>
<dbReference type="GO" id="GO:0003677">
    <property type="term" value="F:DNA binding"/>
    <property type="evidence" value="ECO:0007669"/>
    <property type="project" value="UniProtKB-KW"/>
</dbReference>
<proteinExistence type="predicted"/>
<feature type="domain" description="HTH iclR-type" evidence="4">
    <location>
        <begin position="11"/>
        <end position="72"/>
    </location>
</feature>
<evidence type="ECO:0000256" key="2">
    <source>
        <dbReference type="ARBA" id="ARBA00023125"/>
    </source>
</evidence>
<dbReference type="SUPFAM" id="SSF55781">
    <property type="entry name" value="GAF domain-like"/>
    <property type="match status" value="1"/>
</dbReference>
<keyword evidence="3" id="KW-0804">Transcription</keyword>
<feature type="domain" description="IclR-ED" evidence="5">
    <location>
        <begin position="73"/>
        <end position="256"/>
    </location>
</feature>
<keyword evidence="1" id="KW-0805">Transcription regulation</keyword>
<comment type="caution">
    <text evidence="6">The sequence shown here is derived from an EMBL/GenBank/DDBJ whole genome shotgun (WGS) entry which is preliminary data.</text>
</comment>
<evidence type="ECO:0000259" key="4">
    <source>
        <dbReference type="PROSITE" id="PS51077"/>
    </source>
</evidence>
<evidence type="ECO:0000256" key="3">
    <source>
        <dbReference type="ARBA" id="ARBA00023163"/>
    </source>
</evidence>
<dbReference type="EMBL" id="SMGK01000003">
    <property type="protein sequence ID" value="TCK72713.1"/>
    <property type="molecule type" value="Genomic_DNA"/>
</dbReference>
<dbReference type="InterPro" id="IPR036390">
    <property type="entry name" value="WH_DNA-bd_sf"/>
</dbReference>
<reference evidence="6 7" key="1">
    <citation type="submission" date="2019-03" db="EMBL/GenBank/DDBJ databases">
        <title>Genomic Encyclopedia of Type Strains, Phase IV (KMG-IV): sequencing the most valuable type-strain genomes for metagenomic binning, comparative biology and taxonomic classification.</title>
        <authorList>
            <person name="Goeker M."/>
        </authorList>
    </citation>
    <scope>NUCLEOTIDE SEQUENCE [LARGE SCALE GENOMIC DNA]</scope>
    <source>
        <strain evidence="6 7">DSM 103428</strain>
    </source>
</reference>
<keyword evidence="7" id="KW-1185">Reference proteome</keyword>
<dbReference type="Gene3D" id="1.10.10.10">
    <property type="entry name" value="Winged helix-like DNA-binding domain superfamily/Winged helix DNA-binding domain"/>
    <property type="match status" value="1"/>
</dbReference>
<dbReference type="GO" id="GO:0045892">
    <property type="term" value="P:negative regulation of DNA-templated transcription"/>
    <property type="evidence" value="ECO:0007669"/>
    <property type="project" value="TreeGrafter"/>
</dbReference>
<sequence>MQDSESQAYKLQALDRTFALLDALARSNEPQSLAEIAASLKLHKSTAHRFLMVLERHRIIERSSRGRFRLGLRLFDYGSRALEQHDLREIAAPHLRKLVDEVGETAHLSILDHDHIVYLDKIEPARSIRMISRIGSTSPAYCTASGRSMLATLAPELREKQLKRIKVERFTEKTKVTLEDLMKELERTRRRGYGIDDGEREDGVRCLGVAIFAPDGVSRSAISVSGPPFRITKQKLPAIVSSLQLCARAIERDMGYSQREL</sequence>
<dbReference type="SMART" id="SM00346">
    <property type="entry name" value="HTH_ICLR"/>
    <property type="match status" value="1"/>
</dbReference>
<dbReference type="GO" id="GO:0003700">
    <property type="term" value="F:DNA-binding transcription factor activity"/>
    <property type="evidence" value="ECO:0007669"/>
    <property type="project" value="TreeGrafter"/>
</dbReference>
<dbReference type="InterPro" id="IPR050707">
    <property type="entry name" value="HTH_MetabolicPath_Reg"/>
</dbReference>
<dbReference type="PANTHER" id="PTHR30136">
    <property type="entry name" value="HELIX-TURN-HELIX TRANSCRIPTIONAL REGULATOR, ICLR FAMILY"/>
    <property type="match status" value="1"/>
</dbReference>
<keyword evidence="2" id="KW-0238">DNA-binding</keyword>
<name>A0A4R1L6Q1_9BACT</name>
<evidence type="ECO:0000259" key="5">
    <source>
        <dbReference type="PROSITE" id="PS51078"/>
    </source>
</evidence>
<dbReference type="PROSITE" id="PS51077">
    <property type="entry name" value="HTH_ICLR"/>
    <property type="match status" value="1"/>
</dbReference>
<evidence type="ECO:0000256" key="1">
    <source>
        <dbReference type="ARBA" id="ARBA00023015"/>
    </source>
</evidence>
<dbReference type="Pfam" id="PF01614">
    <property type="entry name" value="IclR_C"/>
    <property type="match status" value="1"/>
</dbReference>
<dbReference type="Pfam" id="PF09339">
    <property type="entry name" value="HTH_IclR"/>
    <property type="match status" value="1"/>
</dbReference>
<dbReference type="InterPro" id="IPR029016">
    <property type="entry name" value="GAF-like_dom_sf"/>
</dbReference>
<organism evidence="6 7">
    <name type="scientific">Acidipila rosea</name>
    <dbReference type="NCBI Taxonomy" id="768535"/>
    <lineage>
        <taxon>Bacteria</taxon>
        <taxon>Pseudomonadati</taxon>
        <taxon>Acidobacteriota</taxon>
        <taxon>Terriglobia</taxon>
        <taxon>Terriglobales</taxon>
        <taxon>Acidobacteriaceae</taxon>
        <taxon>Acidipila</taxon>
    </lineage>
</organism>
<dbReference type="SUPFAM" id="SSF46785">
    <property type="entry name" value="Winged helix' DNA-binding domain"/>
    <property type="match status" value="1"/>
</dbReference>
<dbReference type="InterPro" id="IPR014757">
    <property type="entry name" value="Tscrpt_reg_IclR_C"/>
</dbReference>
<dbReference type="RefSeq" id="WP_165876765.1">
    <property type="nucleotide sequence ID" value="NZ_SMGK01000003.1"/>
</dbReference>
<gene>
    <name evidence="6" type="ORF">C7378_2303</name>
</gene>